<gene>
    <name evidence="3" type="ORF">AC579_5505</name>
</gene>
<organism evidence="3 4">
    <name type="scientific">Pseudocercospora musae</name>
    <dbReference type="NCBI Taxonomy" id="113226"/>
    <lineage>
        <taxon>Eukaryota</taxon>
        <taxon>Fungi</taxon>
        <taxon>Dikarya</taxon>
        <taxon>Ascomycota</taxon>
        <taxon>Pezizomycotina</taxon>
        <taxon>Dothideomycetes</taxon>
        <taxon>Dothideomycetidae</taxon>
        <taxon>Mycosphaerellales</taxon>
        <taxon>Mycosphaerellaceae</taxon>
        <taxon>Pseudocercospora</taxon>
    </lineage>
</organism>
<keyword evidence="4" id="KW-1185">Reference proteome</keyword>
<evidence type="ECO:0000313" key="4">
    <source>
        <dbReference type="Proteomes" id="UP000073492"/>
    </source>
</evidence>
<feature type="coiled-coil region" evidence="1">
    <location>
        <begin position="233"/>
        <end position="260"/>
    </location>
</feature>
<sequence length="318" mass="35057">MARKLHRRRRGSPPARGSIASRALIRSAQSPGIYYALPLLRDFADNDPLTTYRGPERCPSSISRDQASDVLHTADQYSCSSENDDTTWQLPYRPDLAIEALNANPSTKTSPAKTSKTMPPPKRIGEIAYHSARRIRMTSNESRRATSSSLPIDLEAADEDLPPEHQVKRQRTDQKHLAIVRHANIAVNTGARLSDNFRSSVRTYGLANESIAEQAERVSQDVNQLFGRTGDLLQAAQGRVAALEQTLINKVKEVDGLRAQVVRLTADIEVEKMTAKRSEHGAKNHDKIIAAAKALVASDFRDMGSRMQELAEAVQSGA</sequence>
<keyword evidence="1" id="KW-0175">Coiled coil</keyword>
<evidence type="ECO:0000256" key="1">
    <source>
        <dbReference type="SAM" id="Coils"/>
    </source>
</evidence>
<dbReference type="EMBL" id="LFZO01000048">
    <property type="protein sequence ID" value="KXT15897.1"/>
    <property type="molecule type" value="Genomic_DNA"/>
</dbReference>
<evidence type="ECO:0000256" key="2">
    <source>
        <dbReference type="SAM" id="MobiDB-lite"/>
    </source>
</evidence>
<protein>
    <submittedName>
        <fullName evidence="3">Uncharacterized protein</fullName>
    </submittedName>
</protein>
<name>A0A139IM65_9PEZI</name>
<reference evidence="3 4" key="1">
    <citation type="submission" date="2015-07" db="EMBL/GenBank/DDBJ databases">
        <title>Comparative genomics of the Sigatoka disease complex on banana suggests a link between parallel evolutionary changes in Pseudocercospora fijiensis and Pseudocercospora eumusae and increased virulence on the banana host.</title>
        <authorList>
            <person name="Chang T.-C."/>
            <person name="Salvucci A."/>
            <person name="Crous P.W."/>
            <person name="Stergiopoulos I."/>
        </authorList>
    </citation>
    <scope>NUCLEOTIDE SEQUENCE [LARGE SCALE GENOMIC DNA]</scope>
    <source>
        <strain evidence="3 4">CBS 116634</strain>
    </source>
</reference>
<evidence type="ECO:0000313" key="3">
    <source>
        <dbReference type="EMBL" id="KXT15897.1"/>
    </source>
</evidence>
<feature type="compositionally biased region" description="Basic and acidic residues" evidence="2">
    <location>
        <begin position="162"/>
        <end position="173"/>
    </location>
</feature>
<dbReference type="AlphaFoldDB" id="A0A139IM65"/>
<comment type="caution">
    <text evidence="3">The sequence shown here is derived from an EMBL/GenBank/DDBJ whole genome shotgun (WGS) entry which is preliminary data.</text>
</comment>
<accession>A0A139IM65</accession>
<feature type="region of interest" description="Disordered" evidence="2">
    <location>
        <begin position="138"/>
        <end position="173"/>
    </location>
</feature>
<dbReference type="Proteomes" id="UP000073492">
    <property type="component" value="Unassembled WGS sequence"/>
</dbReference>
<dbReference type="OrthoDB" id="10404652at2759"/>
<proteinExistence type="predicted"/>
<feature type="compositionally biased region" description="Polar residues" evidence="2">
    <location>
        <begin position="138"/>
        <end position="150"/>
    </location>
</feature>